<organism evidence="14">
    <name type="scientific">marine metagenome</name>
    <dbReference type="NCBI Taxonomy" id="408172"/>
    <lineage>
        <taxon>unclassified sequences</taxon>
        <taxon>metagenomes</taxon>
        <taxon>ecological metagenomes</taxon>
    </lineage>
</organism>
<feature type="domain" description="Transketolase-like pyrimidine-binding" evidence="13">
    <location>
        <begin position="269"/>
        <end position="434"/>
    </location>
</feature>
<reference evidence="14" key="1">
    <citation type="submission" date="2018-05" db="EMBL/GenBank/DDBJ databases">
        <authorList>
            <person name="Lanie J.A."/>
            <person name="Ng W.-L."/>
            <person name="Kazmierczak K.M."/>
            <person name="Andrzejewski T.M."/>
            <person name="Davidsen T.M."/>
            <person name="Wayne K.J."/>
            <person name="Tettelin H."/>
            <person name="Glass J.I."/>
            <person name="Rusch D."/>
            <person name="Podicherti R."/>
            <person name="Tsui H.-C.T."/>
            <person name="Winkler M.E."/>
        </authorList>
    </citation>
    <scope>NUCLEOTIDE SEQUENCE</scope>
</reference>
<name>A0A381W755_9ZZZZ</name>
<comment type="pathway">
    <text evidence="3">Metabolic intermediate biosynthesis; 1-deoxy-D-xylulose 5-phosphate biosynthesis; 1-deoxy-D-xylulose 5-phosphate from D-glyceraldehyde 3-phosphate and pyruvate: step 1/1.</text>
</comment>
<dbReference type="GO" id="GO:0016114">
    <property type="term" value="P:terpenoid biosynthetic process"/>
    <property type="evidence" value="ECO:0007669"/>
    <property type="project" value="InterPro"/>
</dbReference>
<dbReference type="Pfam" id="PF02779">
    <property type="entry name" value="Transket_pyr"/>
    <property type="match status" value="1"/>
</dbReference>
<dbReference type="Gene3D" id="3.40.50.970">
    <property type="match status" value="2"/>
</dbReference>
<dbReference type="SUPFAM" id="SSF52922">
    <property type="entry name" value="TK C-terminal domain-like"/>
    <property type="match status" value="1"/>
</dbReference>
<dbReference type="InterPro" id="IPR005477">
    <property type="entry name" value="Dxylulose-5-P_synthase"/>
</dbReference>
<keyword evidence="8" id="KW-0479">Metal-binding</keyword>
<evidence type="ECO:0000256" key="8">
    <source>
        <dbReference type="ARBA" id="ARBA00022723"/>
    </source>
</evidence>
<evidence type="ECO:0000256" key="2">
    <source>
        <dbReference type="ARBA" id="ARBA00001964"/>
    </source>
</evidence>
<keyword evidence="9" id="KW-0460">Magnesium</keyword>
<dbReference type="CDD" id="cd02007">
    <property type="entry name" value="TPP_DXS"/>
    <property type="match status" value="1"/>
</dbReference>
<evidence type="ECO:0000313" key="14">
    <source>
        <dbReference type="EMBL" id="SVA47743.1"/>
    </source>
</evidence>
<dbReference type="PANTHER" id="PTHR43322:SF5">
    <property type="entry name" value="1-DEOXY-D-XYLULOSE-5-PHOSPHATE SYNTHASE, CHLOROPLASTIC"/>
    <property type="match status" value="1"/>
</dbReference>
<dbReference type="SMART" id="SM00861">
    <property type="entry name" value="Transket_pyr"/>
    <property type="match status" value="1"/>
</dbReference>
<keyword evidence="12" id="KW-0414">Isoprene biosynthesis</keyword>
<dbReference type="SUPFAM" id="SSF52518">
    <property type="entry name" value="Thiamin diphosphate-binding fold (THDP-binding)"/>
    <property type="match status" value="2"/>
</dbReference>
<dbReference type="EC" id="2.2.1.7" evidence="6"/>
<evidence type="ECO:0000256" key="1">
    <source>
        <dbReference type="ARBA" id="ARBA00001946"/>
    </source>
</evidence>
<keyword evidence="7" id="KW-0808">Transferase</keyword>
<keyword evidence="10" id="KW-0784">Thiamine biosynthesis</keyword>
<dbReference type="PROSITE" id="PS00802">
    <property type="entry name" value="TRANSKETOLASE_2"/>
    <property type="match status" value="1"/>
</dbReference>
<evidence type="ECO:0000256" key="12">
    <source>
        <dbReference type="ARBA" id="ARBA00023229"/>
    </source>
</evidence>
<evidence type="ECO:0000259" key="13">
    <source>
        <dbReference type="SMART" id="SM00861"/>
    </source>
</evidence>
<dbReference type="InterPro" id="IPR029061">
    <property type="entry name" value="THDP-binding"/>
</dbReference>
<dbReference type="InterPro" id="IPR033248">
    <property type="entry name" value="Transketolase_C"/>
</dbReference>
<dbReference type="CDD" id="cd07033">
    <property type="entry name" value="TPP_PYR_DXS_TK_like"/>
    <property type="match status" value="1"/>
</dbReference>
<dbReference type="GO" id="GO:0046872">
    <property type="term" value="F:metal ion binding"/>
    <property type="evidence" value="ECO:0007669"/>
    <property type="project" value="UniProtKB-KW"/>
</dbReference>
<dbReference type="Gene3D" id="3.40.50.920">
    <property type="match status" value="1"/>
</dbReference>
<proteinExistence type="inferred from homology"/>
<evidence type="ECO:0000256" key="7">
    <source>
        <dbReference type="ARBA" id="ARBA00022679"/>
    </source>
</evidence>
<sequence>GLGVIELTLALHYVFDTPKDKLIWDVGHQTYPHKIITGRKQQIETLRQEGGLYGFVKRSESEYDTFGTAHSSTSISAGLGIKIAQELKKDNSKVICVIGDGALSAGMAYEALNNAGAMNKELIVILNDNEMSIDRPVGAMSSYLSKLLSSNSYSNIRSIIKKISTKFPKSFAKALYRAEEFSKGFVSGGTLFEELGFFYLGPIDGHNLDHLIPVLKNIKTNKINKPIFLHVITKKGYGYKPAEESKDKFHGVNKFDVVTGSSLSKTNIKSFSQVFGETLSAEASMDEKIVAITAAMASGTGLDIFAQKHPKKFFDVGIAEQHAVTMCAGLATEGFKPFAAIYSTFLQRAYDQIVHDVAIQKLPVRFAIDRAGQVGADGPTHAGSFDITFLSALPNFIIMAAADGSELIRMIKTAILIDDRPSSFRFPRGSAIGINKAEKLSHLEIGKGRIIQEGNTIALVNFGARLEACKQAIESLKPRGCHPTLMDARFAKPLDTILLDKILDNHEFVITIEEGSIGGFSSSVLDYVHNKRKTSTSSTIKNIIFPDEFVDHNTPENQYKEMGMDAQSISNKILSLISNEIVHLSNYTKK</sequence>
<evidence type="ECO:0000256" key="10">
    <source>
        <dbReference type="ARBA" id="ARBA00022977"/>
    </source>
</evidence>
<gene>
    <name evidence="14" type="ORF">METZ01_LOCUS100597</name>
</gene>
<evidence type="ECO:0000256" key="5">
    <source>
        <dbReference type="ARBA" id="ARBA00011738"/>
    </source>
</evidence>
<dbReference type="GO" id="GO:0009228">
    <property type="term" value="P:thiamine biosynthetic process"/>
    <property type="evidence" value="ECO:0007669"/>
    <property type="project" value="UniProtKB-KW"/>
</dbReference>
<evidence type="ECO:0000256" key="9">
    <source>
        <dbReference type="ARBA" id="ARBA00022842"/>
    </source>
</evidence>
<comment type="cofactor">
    <cofactor evidence="1">
        <name>Mg(2+)</name>
        <dbReference type="ChEBI" id="CHEBI:18420"/>
    </cofactor>
</comment>
<dbReference type="NCBIfam" id="NF003933">
    <property type="entry name" value="PRK05444.2-2"/>
    <property type="match status" value="1"/>
</dbReference>
<dbReference type="HAMAP" id="MF_00315">
    <property type="entry name" value="DXP_synth"/>
    <property type="match status" value="1"/>
</dbReference>
<protein>
    <recommendedName>
        <fullName evidence="6">1-deoxy-D-xylulose-5-phosphate synthase</fullName>
        <ecNumber evidence="6">2.2.1.7</ecNumber>
    </recommendedName>
</protein>
<accession>A0A381W755</accession>
<evidence type="ECO:0000256" key="11">
    <source>
        <dbReference type="ARBA" id="ARBA00023052"/>
    </source>
</evidence>
<evidence type="ECO:0000256" key="4">
    <source>
        <dbReference type="ARBA" id="ARBA00011081"/>
    </source>
</evidence>
<comment type="similarity">
    <text evidence="4">Belongs to the transketolase family. DXPS subfamily.</text>
</comment>
<dbReference type="PANTHER" id="PTHR43322">
    <property type="entry name" value="1-D-DEOXYXYLULOSE 5-PHOSPHATE SYNTHASE-RELATED"/>
    <property type="match status" value="1"/>
</dbReference>
<dbReference type="Pfam" id="PF13292">
    <property type="entry name" value="DXP_synthase_N"/>
    <property type="match status" value="1"/>
</dbReference>
<keyword evidence="11" id="KW-0786">Thiamine pyrophosphate</keyword>
<dbReference type="GO" id="GO:0008661">
    <property type="term" value="F:1-deoxy-D-xylulose-5-phosphate synthase activity"/>
    <property type="evidence" value="ECO:0007669"/>
    <property type="project" value="UniProtKB-EC"/>
</dbReference>
<feature type="non-terminal residue" evidence="14">
    <location>
        <position position="1"/>
    </location>
</feature>
<dbReference type="FunFam" id="3.40.50.970:FF:000005">
    <property type="entry name" value="1-deoxy-D-xylulose-5-phosphate synthase"/>
    <property type="match status" value="1"/>
</dbReference>
<dbReference type="UniPathway" id="UPA00064">
    <property type="reaction ID" value="UER00091"/>
</dbReference>
<comment type="cofactor">
    <cofactor evidence="2">
        <name>thiamine diphosphate</name>
        <dbReference type="ChEBI" id="CHEBI:58937"/>
    </cofactor>
</comment>
<evidence type="ECO:0000256" key="3">
    <source>
        <dbReference type="ARBA" id="ARBA00004980"/>
    </source>
</evidence>
<dbReference type="InterPro" id="IPR009014">
    <property type="entry name" value="Transketo_C/PFOR_II"/>
</dbReference>
<dbReference type="NCBIfam" id="TIGR00204">
    <property type="entry name" value="dxs"/>
    <property type="match status" value="1"/>
</dbReference>
<evidence type="ECO:0000256" key="6">
    <source>
        <dbReference type="ARBA" id="ARBA00013150"/>
    </source>
</evidence>
<comment type="subunit">
    <text evidence="5">Homodimer.</text>
</comment>
<dbReference type="InterPro" id="IPR005475">
    <property type="entry name" value="Transketolase-like_Pyr-bd"/>
</dbReference>
<dbReference type="EMBL" id="UINC01010757">
    <property type="protein sequence ID" value="SVA47743.1"/>
    <property type="molecule type" value="Genomic_DNA"/>
</dbReference>
<dbReference type="Pfam" id="PF02780">
    <property type="entry name" value="Transketolase_C"/>
    <property type="match status" value="1"/>
</dbReference>
<dbReference type="AlphaFoldDB" id="A0A381W755"/>
<dbReference type="InterPro" id="IPR020826">
    <property type="entry name" value="Transketolase_BS"/>
</dbReference>